<evidence type="ECO:0008006" key="3">
    <source>
        <dbReference type="Google" id="ProtNLM"/>
    </source>
</evidence>
<reference evidence="1 2" key="1">
    <citation type="journal article" date="2023" name="Plants (Basel)">
        <title>Bridging the Gap: Combining Genomics and Transcriptomics Approaches to Understand Stylosanthes scabra, an Orphan Legume from the Brazilian Caatinga.</title>
        <authorList>
            <person name="Ferreira-Neto J.R.C."/>
            <person name="da Silva M.D."/>
            <person name="Binneck E."/>
            <person name="de Melo N.F."/>
            <person name="da Silva R.H."/>
            <person name="de Melo A.L.T.M."/>
            <person name="Pandolfi V."/>
            <person name="Bustamante F.O."/>
            <person name="Brasileiro-Vidal A.C."/>
            <person name="Benko-Iseppon A.M."/>
        </authorList>
    </citation>
    <scope>NUCLEOTIDE SEQUENCE [LARGE SCALE GENOMIC DNA]</scope>
    <source>
        <tissue evidence="1">Leaves</tissue>
    </source>
</reference>
<comment type="caution">
    <text evidence="1">The sequence shown here is derived from an EMBL/GenBank/DDBJ whole genome shotgun (WGS) entry which is preliminary data.</text>
</comment>
<accession>A0ABU6TQL2</accession>
<organism evidence="1 2">
    <name type="scientific">Stylosanthes scabra</name>
    <dbReference type="NCBI Taxonomy" id="79078"/>
    <lineage>
        <taxon>Eukaryota</taxon>
        <taxon>Viridiplantae</taxon>
        <taxon>Streptophyta</taxon>
        <taxon>Embryophyta</taxon>
        <taxon>Tracheophyta</taxon>
        <taxon>Spermatophyta</taxon>
        <taxon>Magnoliopsida</taxon>
        <taxon>eudicotyledons</taxon>
        <taxon>Gunneridae</taxon>
        <taxon>Pentapetalae</taxon>
        <taxon>rosids</taxon>
        <taxon>fabids</taxon>
        <taxon>Fabales</taxon>
        <taxon>Fabaceae</taxon>
        <taxon>Papilionoideae</taxon>
        <taxon>50 kb inversion clade</taxon>
        <taxon>dalbergioids sensu lato</taxon>
        <taxon>Dalbergieae</taxon>
        <taxon>Pterocarpus clade</taxon>
        <taxon>Stylosanthes</taxon>
    </lineage>
</organism>
<proteinExistence type="predicted"/>
<protein>
    <recommendedName>
        <fullName evidence="3">Defensin-like protein</fullName>
    </recommendedName>
</protein>
<sequence length="58" mass="6784">ESWRCRAFFRDEGCDKEGYGFSCFTKCKMQFGFFASAHCNKDWDSVCECNFTCPVDEL</sequence>
<evidence type="ECO:0000313" key="1">
    <source>
        <dbReference type="EMBL" id="MED6150153.1"/>
    </source>
</evidence>
<name>A0ABU6TQL2_9FABA</name>
<keyword evidence="2" id="KW-1185">Reference proteome</keyword>
<feature type="non-terminal residue" evidence="1">
    <location>
        <position position="1"/>
    </location>
</feature>
<dbReference type="Proteomes" id="UP001341840">
    <property type="component" value="Unassembled WGS sequence"/>
</dbReference>
<gene>
    <name evidence="1" type="ORF">PIB30_069640</name>
</gene>
<dbReference type="EMBL" id="JASCZI010091390">
    <property type="protein sequence ID" value="MED6150153.1"/>
    <property type="molecule type" value="Genomic_DNA"/>
</dbReference>
<evidence type="ECO:0000313" key="2">
    <source>
        <dbReference type="Proteomes" id="UP001341840"/>
    </source>
</evidence>